<dbReference type="AlphaFoldDB" id="A0AAQ3LB09"/>
<dbReference type="GO" id="GO:0005886">
    <property type="term" value="C:plasma membrane"/>
    <property type="evidence" value="ECO:0007669"/>
    <property type="project" value="TreeGrafter"/>
</dbReference>
<evidence type="ECO:0000313" key="2">
    <source>
        <dbReference type="EMBL" id="WOO40957.1"/>
    </source>
</evidence>
<accession>A0AAQ3LB09</accession>
<dbReference type="InterPro" id="IPR050445">
    <property type="entry name" value="Bact_polysacc_biosynth/exp"/>
</dbReference>
<organism evidence="2 3">
    <name type="scientific">Rubellicoccus peritrichatus</name>
    <dbReference type="NCBI Taxonomy" id="3080537"/>
    <lineage>
        <taxon>Bacteria</taxon>
        <taxon>Pseudomonadati</taxon>
        <taxon>Verrucomicrobiota</taxon>
        <taxon>Opitutia</taxon>
        <taxon>Puniceicoccales</taxon>
        <taxon>Cerasicoccaceae</taxon>
        <taxon>Rubellicoccus</taxon>
    </lineage>
</organism>
<evidence type="ECO:0008006" key="4">
    <source>
        <dbReference type="Google" id="ProtNLM"/>
    </source>
</evidence>
<keyword evidence="1" id="KW-0812">Transmembrane</keyword>
<keyword evidence="1" id="KW-1133">Transmembrane helix</keyword>
<feature type="transmembrane region" description="Helical" evidence="1">
    <location>
        <begin position="338"/>
        <end position="359"/>
    </location>
</feature>
<feature type="transmembrane region" description="Helical" evidence="1">
    <location>
        <begin position="12"/>
        <end position="32"/>
    </location>
</feature>
<dbReference type="PANTHER" id="PTHR32309">
    <property type="entry name" value="TYROSINE-PROTEIN KINASE"/>
    <property type="match status" value="1"/>
</dbReference>
<evidence type="ECO:0000256" key="1">
    <source>
        <dbReference type="SAM" id="Phobius"/>
    </source>
</evidence>
<name>A0AAQ3LB09_9BACT</name>
<dbReference type="GO" id="GO:0004713">
    <property type="term" value="F:protein tyrosine kinase activity"/>
    <property type="evidence" value="ECO:0007669"/>
    <property type="project" value="TreeGrafter"/>
</dbReference>
<dbReference type="PANTHER" id="PTHR32309:SF13">
    <property type="entry name" value="FERRIC ENTEROBACTIN TRANSPORT PROTEIN FEPE"/>
    <property type="match status" value="1"/>
</dbReference>
<proteinExistence type="predicted"/>
<gene>
    <name evidence="2" type="ORF">RZN69_20240</name>
</gene>
<evidence type="ECO:0000313" key="3">
    <source>
        <dbReference type="Proteomes" id="UP001304300"/>
    </source>
</evidence>
<protein>
    <recommendedName>
        <fullName evidence="4">Capsular polysaccharide transport system permease protein</fullName>
    </recommendedName>
</protein>
<sequence length="367" mass="40937">MNWLFNRFDKYGLIIVVVIPTVLTLLYSLFVAQERYTVESQVIVRESDSGGMPLLSGMALGLFGANSASLEDAYILRGYLYSGSFLNQLNGEFDLREHYGNVGFDFMHGLSQSASQEDFLEYFRNALRIEIDPEASIITIATTAFSPEMALEMNKFMVASSEDEINRLNRIIAESQTRFAQKELDTAEAFLIKAESKLLAFQHEHGIADANSEAVSLFTRISELEGVLTTKETELKGMLKYIREDAIPVRALQQEIEAVKQQLEEEDAELSGSAEGGMLPIIQTFQHLRMEVNFAAKAYASSFAALESAKLEITRQEKFLLLVAPPQIPDAPSAPEPIWETLTVLVVSLLLLGIIKLIIATIRDHTI</sequence>
<reference evidence="2 3" key="1">
    <citation type="submission" date="2023-10" db="EMBL/GenBank/DDBJ databases">
        <title>Rubellicoccus peritrichatus gen. nov., sp. nov., isolated from an algae of coral reef tank.</title>
        <authorList>
            <person name="Luo J."/>
        </authorList>
    </citation>
    <scope>NUCLEOTIDE SEQUENCE [LARGE SCALE GENOMIC DNA]</scope>
    <source>
        <strain evidence="2 3">CR14</strain>
    </source>
</reference>
<keyword evidence="3" id="KW-1185">Reference proteome</keyword>
<dbReference type="RefSeq" id="WP_317833237.1">
    <property type="nucleotide sequence ID" value="NZ_CP136920.1"/>
</dbReference>
<dbReference type="Proteomes" id="UP001304300">
    <property type="component" value="Chromosome"/>
</dbReference>
<dbReference type="EMBL" id="CP136920">
    <property type="protein sequence ID" value="WOO40957.1"/>
    <property type="molecule type" value="Genomic_DNA"/>
</dbReference>
<dbReference type="KEGG" id="puo:RZN69_20240"/>
<keyword evidence="1" id="KW-0472">Membrane</keyword>